<accession>A0A5N0VLP8</accession>
<organism evidence="3 4">
    <name type="scientific">Amycolatopsis acidicola</name>
    <dbReference type="NCBI Taxonomy" id="2596893"/>
    <lineage>
        <taxon>Bacteria</taxon>
        <taxon>Bacillati</taxon>
        <taxon>Actinomycetota</taxon>
        <taxon>Actinomycetes</taxon>
        <taxon>Pseudonocardiales</taxon>
        <taxon>Pseudonocardiaceae</taxon>
        <taxon>Amycolatopsis</taxon>
    </lineage>
</organism>
<dbReference type="InterPro" id="IPR006328">
    <property type="entry name" value="2-HAD"/>
</dbReference>
<proteinExistence type="inferred from homology"/>
<dbReference type="SUPFAM" id="SSF56784">
    <property type="entry name" value="HAD-like"/>
    <property type="match status" value="1"/>
</dbReference>
<reference evidence="3" key="1">
    <citation type="submission" date="2019-09" db="EMBL/GenBank/DDBJ databases">
        <authorList>
            <person name="Teo W.F.A."/>
            <person name="Duangmal K."/>
        </authorList>
    </citation>
    <scope>NUCLEOTIDE SEQUENCE [LARGE SCALE GENOMIC DNA]</scope>
    <source>
        <strain evidence="3">K81G1</strain>
    </source>
</reference>
<evidence type="ECO:0000313" key="3">
    <source>
        <dbReference type="EMBL" id="KAA9166668.1"/>
    </source>
</evidence>
<dbReference type="OrthoDB" id="3774052at2"/>
<dbReference type="PRINTS" id="PR00413">
    <property type="entry name" value="HADHALOGNASE"/>
</dbReference>
<dbReference type="InterPro" id="IPR036412">
    <property type="entry name" value="HAD-like_sf"/>
</dbReference>
<evidence type="ECO:0000313" key="4">
    <source>
        <dbReference type="Proteomes" id="UP000319769"/>
    </source>
</evidence>
<comment type="similarity">
    <text evidence="1">Belongs to the HAD-like hydrolase superfamily. S-2-haloalkanoic acid dehalogenase family.</text>
</comment>
<dbReference type="GO" id="GO:0019120">
    <property type="term" value="F:hydrolase activity, acting on acid halide bonds, in C-halide compounds"/>
    <property type="evidence" value="ECO:0007669"/>
    <property type="project" value="InterPro"/>
</dbReference>
<dbReference type="NCBIfam" id="TIGR01493">
    <property type="entry name" value="HAD-SF-IA-v2"/>
    <property type="match status" value="1"/>
</dbReference>
<evidence type="ECO:0000256" key="2">
    <source>
        <dbReference type="ARBA" id="ARBA00022801"/>
    </source>
</evidence>
<dbReference type="Pfam" id="PF00702">
    <property type="entry name" value="Hydrolase"/>
    <property type="match status" value="1"/>
</dbReference>
<dbReference type="CDD" id="cd02588">
    <property type="entry name" value="HAD_L2-DEX"/>
    <property type="match status" value="1"/>
</dbReference>
<dbReference type="InterPro" id="IPR023214">
    <property type="entry name" value="HAD_sf"/>
</dbReference>
<dbReference type="PANTHER" id="PTHR43316:SF3">
    <property type="entry name" value="HALOACID DEHALOGENASE, TYPE II (AFU_ORTHOLOGUE AFUA_2G07750)-RELATED"/>
    <property type="match status" value="1"/>
</dbReference>
<keyword evidence="4" id="KW-1185">Reference proteome</keyword>
<evidence type="ECO:0000256" key="1">
    <source>
        <dbReference type="ARBA" id="ARBA00008106"/>
    </source>
</evidence>
<name>A0A5N0VLP8_9PSEU</name>
<gene>
    <name evidence="3" type="ORF">FPZ12_000115</name>
</gene>
<dbReference type="Gene3D" id="1.10.150.240">
    <property type="entry name" value="Putative phosphatase, domain 2"/>
    <property type="match status" value="1"/>
</dbReference>
<keyword evidence="2" id="KW-0378">Hydrolase</keyword>
<dbReference type="SFLD" id="SFLDG01129">
    <property type="entry name" value="C1.5:_HAD__Beta-PGM__Phosphata"/>
    <property type="match status" value="1"/>
</dbReference>
<dbReference type="NCBIfam" id="TIGR01428">
    <property type="entry name" value="HAD_type_II"/>
    <property type="match status" value="1"/>
</dbReference>
<comment type="caution">
    <text evidence="3">The sequence shown here is derived from an EMBL/GenBank/DDBJ whole genome shotgun (WGS) entry which is preliminary data.</text>
</comment>
<dbReference type="SFLD" id="SFLDS00003">
    <property type="entry name" value="Haloacid_Dehalogenase"/>
    <property type="match status" value="1"/>
</dbReference>
<dbReference type="InterPro" id="IPR006439">
    <property type="entry name" value="HAD-SF_hydro_IA"/>
</dbReference>
<dbReference type="Gene3D" id="3.40.50.1000">
    <property type="entry name" value="HAD superfamily/HAD-like"/>
    <property type="match status" value="1"/>
</dbReference>
<dbReference type="InterPro" id="IPR023198">
    <property type="entry name" value="PGP-like_dom2"/>
</dbReference>
<dbReference type="AlphaFoldDB" id="A0A5N0VLP8"/>
<protein>
    <submittedName>
        <fullName evidence="3">Haloacid dehalogenase type II</fullName>
    </submittedName>
</protein>
<dbReference type="InterPro" id="IPR051540">
    <property type="entry name" value="S-2-haloacid_dehalogenase"/>
</dbReference>
<dbReference type="EMBL" id="VMNW02000001">
    <property type="protein sequence ID" value="KAA9166668.1"/>
    <property type="molecule type" value="Genomic_DNA"/>
</dbReference>
<dbReference type="Proteomes" id="UP000319769">
    <property type="component" value="Unassembled WGS sequence"/>
</dbReference>
<dbReference type="PANTHER" id="PTHR43316">
    <property type="entry name" value="HYDROLASE, HALOACID DELAHOGENASE-RELATED"/>
    <property type="match status" value="1"/>
</dbReference>
<sequence>MLCVFDINETLLDLTALDEVFTDITGSATARQEWFSLVIHTALTVTAAGGYRDFAEIAGAAAGAVATSYGREIDDEQRKRIGAGLRSLPPHPEVPDALARLRSDGFTLVALGNSPLATVEAQLANGQLDGMFDRVFSAEQAGSLKPSAAPYRQVLDAYGIPADEAIMIAAHGWDIAGAQAVGLHTGFVARPGQIQLPGAPEATIQAADLGALADLVRSRYA</sequence>